<keyword evidence="1" id="KW-0472">Membrane</keyword>
<evidence type="ECO:0000256" key="1">
    <source>
        <dbReference type="SAM" id="Phobius"/>
    </source>
</evidence>
<feature type="transmembrane region" description="Helical" evidence="1">
    <location>
        <begin position="120"/>
        <end position="145"/>
    </location>
</feature>
<dbReference type="Proteomes" id="UP001552299">
    <property type="component" value="Unassembled WGS sequence"/>
</dbReference>
<organism evidence="2 3">
    <name type="scientific">Dendrobium thyrsiflorum</name>
    <name type="common">Pinecone-like raceme dendrobium</name>
    <name type="synonym">Orchid</name>
    <dbReference type="NCBI Taxonomy" id="117978"/>
    <lineage>
        <taxon>Eukaryota</taxon>
        <taxon>Viridiplantae</taxon>
        <taxon>Streptophyta</taxon>
        <taxon>Embryophyta</taxon>
        <taxon>Tracheophyta</taxon>
        <taxon>Spermatophyta</taxon>
        <taxon>Magnoliopsida</taxon>
        <taxon>Liliopsida</taxon>
        <taxon>Asparagales</taxon>
        <taxon>Orchidaceae</taxon>
        <taxon>Epidendroideae</taxon>
        <taxon>Malaxideae</taxon>
        <taxon>Dendrobiinae</taxon>
        <taxon>Dendrobium</taxon>
    </lineage>
</organism>
<keyword evidence="3" id="KW-1185">Reference proteome</keyword>
<proteinExistence type="predicted"/>
<dbReference type="EMBL" id="JANQDX010000011">
    <property type="protein sequence ID" value="KAL0916679.1"/>
    <property type="molecule type" value="Genomic_DNA"/>
</dbReference>
<reference evidence="2 3" key="1">
    <citation type="journal article" date="2024" name="Plant Biotechnol. J.">
        <title>Dendrobium thyrsiflorum genome and its molecular insights into genes involved in important horticultural traits.</title>
        <authorList>
            <person name="Chen B."/>
            <person name="Wang J.Y."/>
            <person name="Zheng P.J."/>
            <person name="Li K.L."/>
            <person name="Liang Y.M."/>
            <person name="Chen X.F."/>
            <person name="Zhang C."/>
            <person name="Zhao X."/>
            <person name="He X."/>
            <person name="Zhang G.Q."/>
            <person name="Liu Z.J."/>
            <person name="Xu Q."/>
        </authorList>
    </citation>
    <scope>NUCLEOTIDE SEQUENCE [LARGE SCALE GENOMIC DNA]</scope>
    <source>
        <strain evidence="2">GZMU011</strain>
    </source>
</reference>
<evidence type="ECO:0000313" key="3">
    <source>
        <dbReference type="Proteomes" id="UP001552299"/>
    </source>
</evidence>
<sequence>MPYGEIMLVDDSARMGDSANVPDNVNLPLAASSPVPNSIVKLDLSPNVIAEEPFVDVPISILSNGALRAYLGLALKDPYVDHTYWIDESFSSPGVGGGEDLDGPDDDFNEMFNLKLGVSVIGWFDVVCLDGFFFGVGLGSVVCWFP</sequence>
<keyword evidence="1" id="KW-0812">Transmembrane</keyword>
<gene>
    <name evidence="2" type="ORF">M5K25_014208</name>
</gene>
<accession>A0ABD0UVG5</accession>
<evidence type="ECO:0000313" key="2">
    <source>
        <dbReference type="EMBL" id="KAL0916679.1"/>
    </source>
</evidence>
<dbReference type="AlphaFoldDB" id="A0ABD0UVG5"/>
<protein>
    <submittedName>
        <fullName evidence="2">Uncharacterized protein</fullName>
    </submittedName>
</protein>
<comment type="caution">
    <text evidence="2">The sequence shown here is derived from an EMBL/GenBank/DDBJ whole genome shotgun (WGS) entry which is preliminary data.</text>
</comment>
<name>A0ABD0UVG5_DENTH</name>
<keyword evidence="1" id="KW-1133">Transmembrane helix</keyword>